<evidence type="ECO:0000313" key="3">
    <source>
        <dbReference type="Proteomes" id="UP000177010"/>
    </source>
</evidence>
<dbReference type="EMBL" id="MIQE01000004">
    <property type="protein sequence ID" value="OFA12856.1"/>
    <property type="molecule type" value="Genomic_DNA"/>
</dbReference>
<sequence length="34" mass="4083">MIAFPVAAFMLILYNTYNNFVYTTLPKKRKNNER</sequence>
<gene>
    <name evidence="2" type="ORF">LASUN_03790</name>
</gene>
<protein>
    <submittedName>
        <fullName evidence="2">Uncharacterized protein</fullName>
    </submittedName>
</protein>
<reference evidence="2 3" key="1">
    <citation type="submission" date="2016-09" db="EMBL/GenBank/DDBJ databases">
        <title>Genome Sequence of Lactobacillus sunkii Strain CG01.</title>
        <authorList>
            <person name="Poehlein A."/>
            <person name="Gabris C."/>
            <person name="Bengelsdorf F.R."/>
            <person name="Duerre P."/>
            <person name="Daniel R."/>
        </authorList>
    </citation>
    <scope>NUCLEOTIDE SEQUENCE [LARGE SCALE GENOMIC DNA]</scope>
    <source>
        <strain evidence="2 3">CG_D</strain>
    </source>
</reference>
<name>A0A1E7XIB1_9LACO</name>
<keyword evidence="1" id="KW-1133">Transmembrane helix</keyword>
<comment type="caution">
    <text evidence="2">The sequence shown here is derived from an EMBL/GenBank/DDBJ whole genome shotgun (WGS) entry which is preliminary data.</text>
</comment>
<accession>A0A1E7XIB1</accession>
<evidence type="ECO:0000313" key="2">
    <source>
        <dbReference type="EMBL" id="OFA12856.1"/>
    </source>
</evidence>
<organism evidence="2 3">
    <name type="scientific">Lentilactobacillus sunkii</name>
    <dbReference type="NCBI Taxonomy" id="481719"/>
    <lineage>
        <taxon>Bacteria</taxon>
        <taxon>Bacillati</taxon>
        <taxon>Bacillota</taxon>
        <taxon>Bacilli</taxon>
        <taxon>Lactobacillales</taxon>
        <taxon>Lactobacillaceae</taxon>
        <taxon>Lentilactobacillus</taxon>
    </lineage>
</organism>
<keyword evidence="1" id="KW-0472">Membrane</keyword>
<keyword evidence="1" id="KW-0812">Transmembrane</keyword>
<dbReference type="Proteomes" id="UP000177010">
    <property type="component" value="Unassembled WGS sequence"/>
</dbReference>
<dbReference type="AlphaFoldDB" id="A0A1E7XIB1"/>
<evidence type="ECO:0000256" key="1">
    <source>
        <dbReference type="SAM" id="Phobius"/>
    </source>
</evidence>
<proteinExistence type="predicted"/>
<feature type="transmembrane region" description="Helical" evidence="1">
    <location>
        <begin position="6"/>
        <end position="25"/>
    </location>
</feature>